<evidence type="ECO:0000313" key="2">
    <source>
        <dbReference type="Proteomes" id="UP000317178"/>
    </source>
</evidence>
<evidence type="ECO:0008006" key="3">
    <source>
        <dbReference type="Google" id="ProtNLM"/>
    </source>
</evidence>
<keyword evidence="2" id="KW-1185">Reference proteome</keyword>
<sequence length="64" mass="7859">MEQPPRRKQISIFMPVEDWKEMRMEAARHHIPMTELCRRWLRPELDRLHEQNDASTSLTWNEIS</sequence>
<reference evidence="1 2" key="1">
    <citation type="submission" date="2019-02" db="EMBL/GenBank/DDBJ databases">
        <title>Deep-cultivation of Planctomycetes and their phenomic and genomic characterization uncovers novel biology.</title>
        <authorList>
            <person name="Wiegand S."/>
            <person name="Jogler M."/>
            <person name="Boedeker C."/>
            <person name="Pinto D."/>
            <person name="Vollmers J."/>
            <person name="Rivas-Marin E."/>
            <person name="Kohn T."/>
            <person name="Peeters S.H."/>
            <person name="Heuer A."/>
            <person name="Rast P."/>
            <person name="Oberbeckmann S."/>
            <person name="Bunk B."/>
            <person name="Jeske O."/>
            <person name="Meyerdierks A."/>
            <person name="Storesund J.E."/>
            <person name="Kallscheuer N."/>
            <person name="Luecker S."/>
            <person name="Lage O.M."/>
            <person name="Pohl T."/>
            <person name="Merkel B.J."/>
            <person name="Hornburger P."/>
            <person name="Mueller R.-W."/>
            <person name="Bruemmer F."/>
            <person name="Labrenz M."/>
            <person name="Spormann A.M."/>
            <person name="Op den Camp H."/>
            <person name="Overmann J."/>
            <person name="Amann R."/>
            <person name="Jetten M.S.M."/>
            <person name="Mascher T."/>
            <person name="Medema M.H."/>
            <person name="Devos D.P."/>
            <person name="Kaster A.-K."/>
            <person name="Ovreas L."/>
            <person name="Rohde M."/>
            <person name="Galperin M.Y."/>
            <person name="Jogler C."/>
        </authorList>
    </citation>
    <scope>NUCLEOTIDE SEQUENCE [LARGE SCALE GENOMIC DNA]</scope>
    <source>
        <strain evidence="1 2">Pla110</strain>
    </source>
</reference>
<dbReference type="EMBL" id="CP036281">
    <property type="protein sequence ID" value="QDU78901.1"/>
    <property type="molecule type" value="Genomic_DNA"/>
</dbReference>
<name>A0A518CI56_9PLAN</name>
<accession>A0A518CI56</accession>
<organism evidence="1 2">
    <name type="scientific">Polystyrenella longa</name>
    <dbReference type="NCBI Taxonomy" id="2528007"/>
    <lineage>
        <taxon>Bacteria</taxon>
        <taxon>Pseudomonadati</taxon>
        <taxon>Planctomycetota</taxon>
        <taxon>Planctomycetia</taxon>
        <taxon>Planctomycetales</taxon>
        <taxon>Planctomycetaceae</taxon>
        <taxon>Polystyrenella</taxon>
    </lineage>
</organism>
<gene>
    <name evidence="1" type="ORF">Pla110_06050</name>
</gene>
<dbReference type="OrthoDB" id="291147at2"/>
<proteinExistence type="predicted"/>
<dbReference type="Proteomes" id="UP000317178">
    <property type="component" value="Chromosome"/>
</dbReference>
<protein>
    <recommendedName>
        <fullName evidence="3">CopG-like ribbon-helix-helix domain-containing protein</fullName>
    </recommendedName>
</protein>
<evidence type="ECO:0000313" key="1">
    <source>
        <dbReference type="EMBL" id="QDU78901.1"/>
    </source>
</evidence>
<dbReference type="AlphaFoldDB" id="A0A518CI56"/>
<dbReference type="RefSeq" id="WP_144993002.1">
    <property type="nucleotide sequence ID" value="NZ_CP036281.1"/>
</dbReference>
<dbReference type="KEGG" id="plon:Pla110_06050"/>